<dbReference type="EMBL" id="JACHKT010000045">
    <property type="protein sequence ID" value="MBB6005462.1"/>
    <property type="molecule type" value="Genomic_DNA"/>
</dbReference>
<dbReference type="Proteomes" id="UP000524404">
    <property type="component" value="Unassembled WGS sequence"/>
</dbReference>
<dbReference type="AlphaFoldDB" id="A0A841ENX6"/>
<comment type="caution">
    <text evidence="1">The sequence shown here is derived from an EMBL/GenBank/DDBJ whole genome shotgun (WGS) entry which is preliminary data.</text>
</comment>
<proteinExistence type="predicted"/>
<evidence type="ECO:0000313" key="2">
    <source>
        <dbReference type="Proteomes" id="UP000524404"/>
    </source>
</evidence>
<organism evidence="1 2">
    <name type="scientific">Arcicella rosea</name>
    <dbReference type="NCBI Taxonomy" id="502909"/>
    <lineage>
        <taxon>Bacteria</taxon>
        <taxon>Pseudomonadati</taxon>
        <taxon>Bacteroidota</taxon>
        <taxon>Cytophagia</taxon>
        <taxon>Cytophagales</taxon>
        <taxon>Flectobacillaceae</taxon>
        <taxon>Arcicella</taxon>
    </lineage>
</organism>
<protein>
    <submittedName>
        <fullName evidence="1">Uncharacterized protein</fullName>
    </submittedName>
</protein>
<sequence length="33" mass="3868">MMVGTNTIRPYHHYTCRAIVYSLQGCMLYDLTD</sequence>
<keyword evidence="2" id="KW-1185">Reference proteome</keyword>
<name>A0A841ENX6_9BACT</name>
<evidence type="ECO:0000313" key="1">
    <source>
        <dbReference type="EMBL" id="MBB6005462.1"/>
    </source>
</evidence>
<reference evidence="1 2" key="1">
    <citation type="submission" date="2020-08" db="EMBL/GenBank/DDBJ databases">
        <title>Functional genomics of gut bacteria from endangered species of beetles.</title>
        <authorList>
            <person name="Carlos-Shanley C."/>
        </authorList>
    </citation>
    <scope>NUCLEOTIDE SEQUENCE [LARGE SCALE GENOMIC DNA]</scope>
    <source>
        <strain evidence="1 2">S00070</strain>
    </source>
</reference>
<gene>
    <name evidence="1" type="ORF">HNP25_004136</name>
</gene>
<accession>A0A841ENX6</accession>